<name>A0A0F0FZF0_PAEPO</name>
<evidence type="ECO:0000313" key="2">
    <source>
        <dbReference type="Proteomes" id="UP000254400"/>
    </source>
</evidence>
<dbReference type="GeneID" id="93348056"/>
<dbReference type="EMBL" id="UGSC01000001">
    <property type="protein sequence ID" value="SUA71815.1"/>
    <property type="molecule type" value="Genomic_DNA"/>
</dbReference>
<proteinExistence type="predicted"/>
<dbReference type="RefSeq" id="WP_016820327.1">
    <property type="nucleotide sequence ID" value="NZ_CP009909.1"/>
</dbReference>
<dbReference type="Proteomes" id="UP000254400">
    <property type="component" value="Unassembled WGS sequence"/>
</dbReference>
<gene>
    <name evidence="1" type="ORF">NCTC10343_04743</name>
</gene>
<evidence type="ECO:0000313" key="1">
    <source>
        <dbReference type="EMBL" id="SUA71815.1"/>
    </source>
</evidence>
<organism evidence="1 2">
    <name type="scientific">Paenibacillus polymyxa</name>
    <name type="common">Bacillus polymyxa</name>
    <dbReference type="NCBI Taxonomy" id="1406"/>
    <lineage>
        <taxon>Bacteria</taxon>
        <taxon>Bacillati</taxon>
        <taxon>Bacillota</taxon>
        <taxon>Bacilli</taxon>
        <taxon>Bacillales</taxon>
        <taxon>Paenibacillaceae</taxon>
        <taxon>Paenibacillus</taxon>
    </lineage>
</organism>
<sequence length="82" mass="9002">MASNFRKSGSRDNQMSRTVSVISLIACIVGIILILLDIGNLTDRNIYLMTGIGAFAAGIFIFLIGKSFVIARKKEDQENGHR</sequence>
<protein>
    <submittedName>
        <fullName evidence="1">Uncharacterized protein</fullName>
    </submittedName>
</protein>
<accession>A0A0F0FZF0</accession>
<reference evidence="1 2" key="1">
    <citation type="submission" date="2018-06" db="EMBL/GenBank/DDBJ databases">
        <authorList>
            <consortium name="Pathogen Informatics"/>
            <person name="Doyle S."/>
        </authorList>
    </citation>
    <scope>NUCLEOTIDE SEQUENCE [LARGE SCALE GENOMIC DNA]</scope>
    <source>
        <strain evidence="1 2">NCTC10343</strain>
    </source>
</reference>
<dbReference type="AlphaFoldDB" id="A0A0F0FZF0"/>